<protein>
    <submittedName>
        <fullName evidence="1">Uncharacterized protein</fullName>
    </submittedName>
</protein>
<comment type="caution">
    <text evidence="1">The sequence shown here is derived from an EMBL/GenBank/DDBJ whole genome shotgun (WGS) entry which is preliminary data.</text>
</comment>
<sequence>PPAGRRWLWSIPNLLINAGGSSTLRGSTTAFHQCILSTSRWPYKGKASMRNINIPSLSSYEAHCVALCHFGLAGMGQHYVSFKEKRSIHAEAEVEVESFKTTFPNIYYQIGMRYWGPFTILVDPYFPELVWDFYATYRARKSTPNTKDEQIQYHACHLCGCMDK</sequence>
<dbReference type="Proteomes" id="UP000823775">
    <property type="component" value="Unassembled WGS sequence"/>
</dbReference>
<dbReference type="EMBL" id="JACEIK010001052">
    <property type="protein sequence ID" value="MCD7465483.1"/>
    <property type="molecule type" value="Genomic_DNA"/>
</dbReference>
<keyword evidence="2" id="KW-1185">Reference proteome</keyword>
<feature type="non-terminal residue" evidence="1">
    <location>
        <position position="164"/>
    </location>
</feature>
<evidence type="ECO:0000313" key="2">
    <source>
        <dbReference type="Proteomes" id="UP000823775"/>
    </source>
</evidence>
<gene>
    <name evidence="1" type="ORF">HAX54_001405</name>
</gene>
<organism evidence="1 2">
    <name type="scientific">Datura stramonium</name>
    <name type="common">Jimsonweed</name>
    <name type="synonym">Common thornapple</name>
    <dbReference type="NCBI Taxonomy" id="4076"/>
    <lineage>
        <taxon>Eukaryota</taxon>
        <taxon>Viridiplantae</taxon>
        <taxon>Streptophyta</taxon>
        <taxon>Embryophyta</taxon>
        <taxon>Tracheophyta</taxon>
        <taxon>Spermatophyta</taxon>
        <taxon>Magnoliopsida</taxon>
        <taxon>eudicotyledons</taxon>
        <taxon>Gunneridae</taxon>
        <taxon>Pentapetalae</taxon>
        <taxon>asterids</taxon>
        <taxon>lamiids</taxon>
        <taxon>Solanales</taxon>
        <taxon>Solanaceae</taxon>
        <taxon>Solanoideae</taxon>
        <taxon>Datureae</taxon>
        <taxon>Datura</taxon>
    </lineage>
</organism>
<evidence type="ECO:0000313" key="1">
    <source>
        <dbReference type="EMBL" id="MCD7465483.1"/>
    </source>
</evidence>
<proteinExistence type="predicted"/>
<name>A0ABS8T3F0_DATST</name>
<accession>A0ABS8T3F0</accession>
<reference evidence="1 2" key="1">
    <citation type="journal article" date="2021" name="BMC Genomics">
        <title>Datura genome reveals duplications of psychoactive alkaloid biosynthetic genes and high mutation rate following tissue culture.</title>
        <authorList>
            <person name="Rajewski A."/>
            <person name="Carter-House D."/>
            <person name="Stajich J."/>
            <person name="Litt A."/>
        </authorList>
    </citation>
    <scope>NUCLEOTIDE SEQUENCE [LARGE SCALE GENOMIC DNA]</scope>
    <source>
        <strain evidence="1">AR-01</strain>
    </source>
</reference>
<feature type="non-terminal residue" evidence="1">
    <location>
        <position position="1"/>
    </location>
</feature>